<feature type="transmembrane region" description="Helical" evidence="9">
    <location>
        <begin position="176"/>
        <end position="194"/>
    </location>
</feature>
<dbReference type="Pfam" id="PF02518">
    <property type="entry name" value="HATPase_c"/>
    <property type="match status" value="1"/>
</dbReference>
<evidence type="ECO:0000256" key="3">
    <source>
        <dbReference type="ARBA" id="ARBA00022553"/>
    </source>
</evidence>
<dbReference type="Pfam" id="PF00512">
    <property type="entry name" value="HisKA"/>
    <property type="match status" value="1"/>
</dbReference>
<dbReference type="SMART" id="SM00388">
    <property type="entry name" value="HisKA"/>
    <property type="match status" value="1"/>
</dbReference>
<evidence type="ECO:0000313" key="14">
    <source>
        <dbReference type="Proteomes" id="UP001221519"/>
    </source>
</evidence>
<sequence>MFAVKNILLQILLAGITPLLFSLFIGRMRSPIHDLNSSPISKTTERHLLLACIISMVFCVVFSTTLFDSLYLNLDTLAVSLAILYGSTSAGLFVSIFSALLFVFTTDLWNDPLIFLQSGILLYPILLVLAKRFKQEGLEGKRKLFLIPFALFAMISMAAAFASYFAKADSVQIDFILYSLVYSLLSLGTGLAIIQFTELQFVQQALASEIEAKRRQFMHHSHLNKQLLNTIPVSVVAFDVDGRIVNMNERMLDDLRRRNPGMNQESDMIGKRIESIVGQEHGSRVTERIRTASKSGEISSEYLNVGPYIFHTLISPVRDPYEGSLIGSSLVLQDITELENLRNELAHVERLSLVGQMAASITHEVRNPMAVVRGFLQLMHERSPRSLDHYYRIVMEELDRANGIITDFLSLAQNRIVEKEEVHLHDIIHDMLPLLMADANMRGQSVKLNLSERIPKYHLNSKEMKQLILNLARNGMEAMDNKGTLYIETSCEQNRILLKVIDEGPGIPPAVQEKLFEPFYTTKSKGTGLGLALCRGIAERHNAAIQVDSGDGRGTIFTVVFKL</sequence>
<evidence type="ECO:0000313" key="13">
    <source>
        <dbReference type="Proteomes" id="UP001220962"/>
    </source>
</evidence>
<keyword evidence="5" id="KW-0547">Nucleotide-binding</keyword>
<dbReference type="EMBL" id="CP118108">
    <property type="protein sequence ID" value="WDI02957.1"/>
    <property type="molecule type" value="Genomic_DNA"/>
</dbReference>
<dbReference type="SUPFAM" id="SSF47384">
    <property type="entry name" value="Homodimeric domain of signal transducing histidine kinase"/>
    <property type="match status" value="1"/>
</dbReference>
<accession>A0AAX3N230</accession>
<dbReference type="InterPro" id="IPR036890">
    <property type="entry name" value="HATPase_C_sf"/>
</dbReference>
<dbReference type="PANTHER" id="PTHR43065:SF10">
    <property type="entry name" value="PEROXIDE STRESS-ACTIVATED HISTIDINE KINASE MAK3"/>
    <property type="match status" value="1"/>
</dbReference>
<protein>
    <recommendedName>
        <fullName evidence="2">histidine kinase</fullName>
        <ecNumber evidence="2">2.7.13.3</ecNumber>
    </recommendedName>
</protein>
<dbReference type="Gene3D" id="1.10.287.130">
    <property type="match status" value="1"/>
</dbReference>
<dbReference type="InterPro" id="IPR000014">
    <property type="entry name" value="PAS"/>
</dbReference>
<organism evidence="11 13">
    <name type="scientific">Paenibacillus urinalis</name>
    <dbReference type="NCBI Taxonomy" id="521520"/>
    <lineage>
        <taxon>Bacteria</taxon>
        <taxon>Bacillati</taxon>
        <taxon>Bacillota</taxon>
        <taxon>Bacilli</taxon>
        <taxon>Bacillales</taxon>
        <taxon>Paenibacillaceae</taxon>
        <taxon>Paenibacillus</taxon>
    </lineage>
</organism>
<reference evidence="11 14" key="1">
    <citation type="submission" date="2023-02" db="EMBL/GenBank/DDBJ databases">
        <title>Pathogen: clinical or host-associated sample.</title>
        <authorList>
            <person name="Hergert J."/>
            <person name="Casey R."/>
            <person name="Wagner J."/>
            <person name="Young E.L."/>
            <person name="Oakeson K.F."/>
        </authorList>
    </citation>
    <scope>NUCLEOTIDE SEQUENCE</scope>
    <source>
        <strain evidence="12 14">2022CK-00829</strain>
        <strain evidence="11">2022CK-00830</strain>
    </source>
</reference>
<feature type="transmembrane region" description="Helical" evidence="9">
    <location>
        <begin position="79"/>
        <end position="102"/>
    </location>
</feature>
<keyword evidence="8" id="KW-0902">Two-component regulatory system</keyword>
<feature type="transmembrane region" description="Helical" evidence="9">
    <location>
        <begin position="114"/>
        <end position="133"/>
    </location>
</feature>
<feature type="transmembrane region" description="Helical" evidence="9">
    <location>
        <begin position="7"/>
        <end position="28"/>
    </location>
</feature>
<dbReference type="SMART" id="SM00387">
    <property type="entry name" value="HATPase_c"/>
    <property type="match status" value="1"/>
</dbReference>
<evidence type="ECO:0000313" key="11">
    <source>
        <dbReference type="EMBL" id="WDH83184.1"/>
    </source>
</evidence>
<feature type="transmembrane region" description="Helical" evidence="9">
    <location>
        <begin position="145"/>
        <end position="164"/>
    </location>
</feature>
<dbReference type="PROSITE" id="PS50109">
    <property type="entry name" value="HIS_KIN"/>
    <property type="match status" value="1"/>
</dbReference>
<evidence type="ECO:0000256" key="6">
    <source>
        <dbReference type="ARBA" id="ARBA00022777"/>
    </source>
</evidence>
<feature type="domain" description="Histidine kinase" evidence="10">
    <location>
        <begin position="360"/>
        <end position="563"/>
    </location>
</feature>
<evidence type="ECO:0000256" key="9">
    <source>
        <dbReference type="SAM" id="Phobius"/>
    </source>
</evidence>
<dbReference type="SUPFAM" id="SSF55785">
    <property type="entry name" value="PYP-like sensor domain (PAS domain)"/>
    <property type="match status" value="1"/>
</dbReference>
<dbReference type="InterPro" id="IPR004358">
    <property type="entry name" value="Sig_transdc_His_kin-like_C"/>
</dbReference>
<gene>
    <name evidence="11" type="ORF">PUW23_02745</name>
    <name evidence="12" type="ORF">PUW25_02905</name>
</gene>
<dbReference type="Proteomes" id="UP001220962">
    <property type="component" value="Chromosome"/>
</dbReference>
<dbReference type="Gene3D" id="3.30.450.20">
    <property type="entry name" value="PAS domain"/>
    <property type="match status" value="1"/>
</dbReference>
<dbReference type="EC" id="2.7.13.3" evidence="2"/>
<dbReference type="InterPro" id="IPR035965">
    <property type="entry name" value="PAS-like_dom_sf"/>
</dbReference>
<evidence type="ECO:0000313" key="12">
    <source>
        <dbReference type="EMBL" id="WDI02957.1"/>
    </source>
</evidence>
<evidence type="ECO:0000256" key="8">
    <source>
        <dbReference type="ARBA" id="ARBA00023012"/>
    </source>
</evidence>
<dbReference type="GO" id="GO:0000155">
    <property type="term" value="F:phosphorelay sensor kinase activity"/>
    <property type="evidence" value="ECO:0007669"/>
    <property type="project" value="InterPro"/>
</dbReference>
<dbReference type="Gene3D" id="3.30.565.10">
    <property type="entry name" value="Histidine kinase-like ATPase, C-terminal domain"/>
    <property type="match status" value="1"/>
</dbReference>
<comment type="catalytic activity">
    <reaction evidence="1">
        <text>ATP + protein L-histidine = ADP + protein N-phospho-L-histidine.</text>
        <dbReference type="EC" id="2.7.13.3"/>
    </reaction>
</comment>
<dbReference type="GO" id="GO:0005524">
    <property type="term" value="F:ATP binding"/>
    <property type="evidence" value="ECO:0007669"/>
    <property type="project" value="UniProtKB-KW"/>
</dbReference>
<dbReference type="Proteomes" id="UP001221519">
    <property type="component" value="Chromosome"/>
</dbReference>
<keyword evidence="14" id="KW-1185">Reference proteome</keyword>
<dbReference type="PANTHER" id="PTHR43065">
    <property type="entry name" value="SENSOR HISTIDINE KINASE"/>
    <property type="match status" value="1"/>
</dbReference>
<proteinExistence type="predicted"/>
<feature type="transmembrane region" description="Helical" evidence="9">
    <location>
        <begin position="48"/>
        <end position="67"/>
    </location>
</feature>
<keyword evidence="9" id="KW-1133">Transmembrane helix</keyword>
<keyword evidence="9" id="KW-0472">Membrane</keyword>
<dbReference type="AlphaFoldDB" id="A0AAX3N230"/>
<evidence type="ECO:0000259" key="10">
    <source>
        <dbReference type="PROSITE" id="PS50109"/>
    </source>
</evidence>
<dbReference type="InterPro" id="IPR013656">
    <property type="entry name" value="PAS_4"/>
</dbReference>
<dbReference type="NCBIfam" id="TIGR00229">
    <property type="entry name" value="sensory_box"/>
    <property type="match status" value="1"/>
</dbReference>
<keyword evidence="9" id="KW-0812">Transmembrane</keyword>
<dbReference type="Pfam" id="PF08448">
    <property type="entry name" value="PAS_4"/>
    <property type="match status" value="1"/>
</dbReference>
<dbReference type="PRINTS" id="PR00344">
    <property type="entry name" value="BCTRLSENSOR"/>
</dbReference>
<evidence type="ECO:0000256" key="7">
    <source>
        <dbReference type="ARBA" id="ARBA00022840"/>
    </source>
</evidence>
<keyword evidence="7 11" id="KW-0067">ATP-binding</keyword>
<name>A0AAX3N230_9BACL</name>
<evidence type="ECO:0000256" key="5">
    <source>
        <dbReference type="ARBA" id="ARBA00022741"/>
    </source>
</evidence>
<dbReference type="InterPro" id="IPR003594">
    <property type="entry name" value="HATPase_dom"/>
</dbReference>
<dbReference type="InterPro" id="IPR003661">
    <property type="entry name" value="HisK_dim/P_dom"/>
</dbReference>
<keyword evidence="6" id="KW-0418">Kinase</keyword>
<keyword evidence="4" id="KW-0808">Transferase</keyword>
<dbReference type="SUPFAM" id="SSF55874">
    <property type="entry name" value="ATPase domain of HSP90 chaperone/DNA topoisomerase II/histidine kinase"/>
    <property type="match status" value="1"/>
</dbReference>
<evidence type="ECO:0000256" key="4">
    <source>
        <dbReference type="ARBA" id="ARBA00022679"/>
    </source>
</evidence>
<dbReference type="InterPro" id="IPR005467">
    <property type="entry name" value="His_kinase_dom"/>
</dbReference>
<dbReference type="RefSeq" id="WP_047911577.1">
    <property type="nucleotide sequence ID" value="NZ_CP118101.1"/>
</dbReference>
<dbReference type="EMBL" id="CP118101">
    <property type="protein sequence ID" value="WDH83184.1"/>
    <property type="molecule type" value="Genomic_DNA"/>
</dbReference>
<dbReference type="InterPro" id="IPR036097">
    <property type="entry name" value="HisK_dim/P_sf"/>
</dbReference>
<evidence type="ECO:0000256" key="2">
    <source>
        <dbReference type="ARBA" id="ARBA00012438"/>
    </source>
</evidence>
<evidence type="ECO:0000256" key="1">
    <source>
        <dbReference type="ARBA" id="ARBA00000085"/>
    </source>
</evidence>
<dbReference type="CDD" id="cd00082">
    <property type="entry name" value="HisKA"/>
    <property type="match status" value="1"/>
</dbReference>
<keyword evidence="3" id="KW-0597">Phosphoprotein</keyword>